<feature type="compositionally biased region" description="Polar residues" evidence="1">
    <location>
        <begin position="62"/>
        <end position="74"/>
    </location>
</feature>
<feature type="compositionally biased region" description="Polar residues" evidence="1">
    <location>
        <begin position="1"/>
        <end position="10"/>
    </location>
</feature>
<proteinExistence type="predicted"/>
<reference evidence="2 3" key="1">
    <citation type="journal article" date="2023" name="Plants (Basel)">
        <title>Bridging the Gap: Combining Genomics and Transcriptomics Approaches to Understand Stylosanthes scabra, an Orphan Legume from the Brazilian Caatinga.</title>
        <authorList>
            <person name="Ferreira-Neto J.R.C."/>
            <person name="da Silva M.D."/>
            <person name="Binneck E."/>
            <person name="de Melo N.F."/>
            <person name="da Silva R.H."/>
            <person name="de Melo A.L.T.M."/>
            <person name="Pandolfi V."/>
            <person name="Bustamante F.O."/>
            <person name="Brasileiro-Vidal A.C."/>
            <person name="Benko-Iseppon A.M."/>
        </authorList>
    </citation>
    <scope>NUCLEOTIDE SEQUENCE [LARGE SCALE GENOMIC DNA]</scope>
    <source>
        <tissue evidence="2">Leaves</tissue>
    </source>
</reference>
<organism evidence="2 3">
    <name type="scientific">Stylosanthes scabra</name>
    <dbReference type="NCBI Taxonomy" id="79078"/>
    <lineage>
        <taxon>Eukaryota</taxon>
        <taxon>Viridiplantae</taxon>
        <taxon>Streptophyta</taxon>
        <taxon>Embryophyta</taxon>
        <taxon>Tracheophyta</taxon>
        <taxon>Spermatophyta</taxon>
        <taxon>Magnoliopsida</taxon>
        <taxon>eudicotyledons</taxon>
        <taxon>Gunneridae</taxon>
        <taxon>Pentapetalae</taxon>
        <taxon>rosids</taxon>
        <taxon>fabids</taxon>
        <taxon>Fabales</taxon>
        <taxon>Fabaceae</taxon>
        <taxon>Papilionoideae</taxon>
        <taxon>50 kb inversion clade</taxon>
        <taxon>dalbergioids sensu lato</taxon>
        <taxon>Dalbergieae</taxon>
        <taxon>Pterocarpus clade</taxon>
        <taxon>Stylosanthes</taxon>
    </lineage>
</organism>
<keyword evidence="3" id="KW-1185">Reference proteome</keyword>
<protein>
    <submittedName>
        <fullName evidence="2">Uncharacterized protein</fullName>
    </submittedName>
</protein>
<dbReference type="Proteomes" id="UP001341840">
    <property type="component" value="Unassembled WGS sequence"/>
</dbReference>
<name>A0ABU6VU79_9FABA</name>
<sequence length="97" mass="11227">MVEVINLNSDNEADIRSREAAEEQPVMVADPNPGNLEEEEEDPEYEEEEDPEESVEVEEIPSSWSLLAPSTTASERGDDEYDDPHRWDFDEDLDDWR</sequence>
<comment type="caution">
    <text evidence="2">The sequence shown here is derived from an EMBL/GenBank/DDBJ whole genome shotgun (WGS) entry which is preliminary data.</text>
</comment>
<evidence type="ECO:0000313" key="2">
    <source>
        <dbReference type="EMBL" id="MED6177196.1"/>
    </source>
</evidence>
<feature type="compositionally biased region" description="Acidic residues" evidence="1">
    <location>
        <begin position="36"/>
        <end position="59"/>
    </location>
</feature>
<evidence type="ECO:0000256" key="1">
    <source>
        <dbReference type="SAM" id="MobiDB-lite"/>
    </source>
</evidence>
<gene>
    <name evidence="2" type="ORF">PIB30_095744</name>
</gene>
<feature type="non-terminal residue" evidence="2">
    <location>
        <position position="97"/>
    </location>
</feature>
<dbReference type="EMBL" id="JASCZI010153245">
    <property type="protein sequence ID" value="MED6177196.1"/>
    <property type="molecule type" value="Genomic_DNA"/>
</dbReference>
<accession>A0ABU6VU79</accession>
<evidence type="ECO:0000313" key="3">
    <source>
        <dbReference type="Proteomes" id="UP001341840"/>
    </source>
</evidence>
<feature type="region of interest" description="Disordered" evidence="1">
    <location>
        <begin position="1"/>
        <end position="97"/>
    </location>
</feature>